<protein>
    <submittedName>
        <fullName evidence="1">Uncharacterized protein</fullName>
    </submittedName>
</protein>
<evidence type="ECO:0000313" key="1">
    <source>
        <dbReference type="EMBL" id="KKO08381.1"/>
    </source>
</evidence>
<name>A0A0F9VTF3_9ZZZZ</name>
<dbReference type="AlphaFoldDB" id="A0A0F9VTF3"/>
<reference evidence="1" key="1">
    <citation type="journal article" date="2015" name="Nature">
        <title>Complex archaea that bridge the gap between prokaryotes and eukaryotes.</title>
        <authorList>
            <person name="Spang A."/>
            <person name="Saw J.H."/>
            <person name="Jorgensen S.L."/>
            <person name="Zaremba-Niedzwiedzka K."/>
            <person name="Martijn J."/>
            <person name="Lind A.E."/>
            <person name="van Eijk R."/>
            <person name="Schleper C."/>
            <person name="Guy L."/>
            <person name="Ettema T.J."/>
        </authorList>
    </citation>
    <scope>NUCLEOTIDE SEQUENCE</scope>
</reference>
<comment type="caution">
    <text evidence="1">The sequence shown here is derived from an EMBL/GenBank/DDBJ whole genome shotgun (WGS) entry which is preliminary data.</text>
</comment>
<gene>
    <name evidence="1" type="ORF">LCGC14_0043190</name>
</gene>
<organism evidence="1">
    <name type="scientific">marine sediment metagenome</name>
    <dbReference type="NCBI Taxonomy" id="412755"/>
    <lineage>
        <taxon>unclassified sequences</taxon>
        <taxon>metagenomes</taxon>
        <taxon>ecological metagenomes</taxon>
    </lineage>
</organism>
<dbReference type="EMBL" id="LAZR01000009">
    <property type="protein sequence ID" value="KKO08381.1"/>
    <property type="molecule type" value="Genomic_DNA"/>
</dbReference>
<proteinExistence type="predicted"/>
<sequence>MTTSADAYLSGYDEACQGGSDENNPYLSDNSGTLWEKWRQGFHDALQNRKPRHKKRKITVASLFK</sequence>
<accession>A0A0F9VTF3</accession>